<evidence type="ECO:0000256" key="1">
    <source>
        <dbReference type="ARBA" id="ARBA00004141"/>
    </source>
</evidence>
<dbReference type="PANTHER" id="PTHR24238">
    <property type="entry name" value="G-PROTEIN COUPLED RECEPTOR"/>
    <property type="match status" value="1"/>
</dbReference>
<evidence type="ECO:0000313" key="13">
    <source>
        <dbReference type="Proteomes" id="UP000719412"/>
    </source>
</evidence>
<organism evidence="12 13">
    <name type="scientific">Tenebrio molitor</name>
    <name type="common">Yellow mealworm beetle</name>
    <dbReference type="NCBI Taxonomy" id="7067"/>
    <lineage>
        <taxon>Eukaryota</taxon>
        <taxon>Metazoa</taxon>
        <taxon>Ecdysozoa</taxon>
        <taxon>Arthropoda</taxon>
        <taxon>Hexapoda</taxon>
        <taxon>Insecta</taxon>
        <taxon>Pterygota</taxon>
        <taxon>Neoptera</taxon>
        <taxon>Endopterygota</taxon>
        <taxon>Coleoptera</taxon>
        <taxon>Polyphaga</taxon>
        <taxon>Cucujiformia</taxon>
        <taxon>Tenebrionidae</taxon>
        <taxon>Tenebrio</taxon>
    </lineage>
</organism>
<sequence length="419" mass="48979">MNGEDCFLNNTTTTTRRTTEAEQNDCVLRETFVILSDTSRYVFMGIFILISIVSLTGNCAAIYSITKRKYRFVQKTCIISLAVSDILSTIVIAMNNLETFSHELLIWTLGSFLCSFIPMCQMVGFIASSAALMFIAMDRYRNVVHALSKRWNPSPTFCLAFTAFVWLVIFGLSYPMYYFFTQANVTIIDYNGVDFDFENSYVCITFDKDNMRIYYITMVILVFLPVLIVFLWFYYNIASLVWKHRKPLSNKFDKNEFSGPESSSSHSEIRVKKVKKLGKRRDIRVERKIRTFKIIITLMIVFISCRLPYFTVYILKLSLATDTYGLWTWNLNYAFVALHIVNCCLNPLLYTFLNPTLTVWIRVKKVVKDFTWEICCFCFSNAEFEEFEKENPFVVDNYKSNRSSKVKFEENVQQIQAKY</sequence>
<dbReference type="SUPFAM" id="SSF81321">
    <property type="entry name" value="Family A G protein-coupled receptor-like"/>
    <property type="match status" value="1"/>
</dbReference>
<evidence type="ECO:0000256" key="7">
    <source>
        <dbReference type="ARBA" id="ARBA00023170"/>
    </source>
</evidence>
<feature type="transmembrane region" description="Helical" evidence="10">
    <location>
        <begin position="41"/>
        <end position="65"/>
    </location>
</feature>
<evidence type="ECO:0000256" key="2">
    <source>
        <dbReference type="ARBA" id="ARBA00010663"/>
    </source>
</evidence>
<dbReference type="PROSITE" id="PS50262">
    <property type="entry name" value="G_PROTEIN_RECEP_F1_2"/>
    <property type="match status" value="1"/>
</dbReference>
<evidence type="ECO:0000256" key="10">
    <source>
        <dbReference type="SAM" id="Phobius"/>
    </source>
</evidence>
<keyword evidence="5 9" id="KW-0297">G-protein coupled receptor</keyword>
<evidence type="ECO:0000313" key="12">
    <source>
        <dbReference type="EMBL" id="KAH0812906.1"/>
    </source>
</evidence>
<reference evidence="12" key="2">
    <citation type="submission" date="2021-08" db="EMBL/GenBank/DDBJ databases">
        <authorList>
            <person name="Eriksson T."/>
        </authorList>
    </citation>
    <scope>NUCLEOTIDE SEQUENCE</scope>
    <source>
        <strain evidence="12">Stoneville</strain>
        <tissue evidence="12">Whole head</tissue>
    </source>
</reference>
<dbReference type="PRINTS" id="PR00237">
    <property type="entry name" value="GPCRRHODOPSN"/>
</dbReference>
<dbReference type="InterPro" id="IPR000276">
    <property type="entry name" value="GPCR_Rhodpsn"/>
</dbReference>
<dbReference type="GO" id="GO:0005886">
    <property type="term" value="C:plasma membrane"/>
    <property type="evidence" value="ECO:0007669"/>
    <property type="project" value="TreeGrafter"/>
</dbReference>
<keyword evidence="13" id="KW-1185">Reference proteome</keyword>
<feature type="transmembrane region" description="Helical" evidence="10">
    <location>
        <begin position="77"/>
        <end position="94"/>
    </location>
</feature>
<dbReference type="CDD" id="cd00637">
    <property type="entry name" value="7tm_classA_rhodopsin-like"/>
    <property type="match status" value="1"/>
</dbReference>
<comment type="subcellular location">
    <subcellularLocation>
        <location evidence="1">Membrane</location>
        <topology evidence="1">Multi-pass membrane protein</topology>
    </subcellularLocation>
</comment>
<name>A0A8J6HEZ2_TENMO</name>
<evidence type="ECO:0000256" key="9">
    <source>
        <dbReference type="RuleBase" id="RU000688"/>
    </source>
</evidence>
<feature type="transmembrane region" description="Helical" evidence="10">
    <location>
        <begin position="106"/>
        <end position="136"/>
    </location>
</feature>
<reference evidence="12" key="1">
    <citation type="journal article" date="2020" name="J Insects Food Feed">
        <title>The yellow mealworm (Tenebrio molitor) genome: a resource for the emerging insects as food and feed industry.</title>
        <authorList>
            <person name="Eriksson T."/>
            <person name="Andere A."/>
            <person name="Kelstrup H."/>
            <person name="Emery V."/>
            <person name="Picard C."/>
        </authorList>
    </citation>
    <scope>NUCLEOTIDE SEQUENCE</scope>
    <source>
        <strain evidence="12">Stoneville</strain>
        <tissue evidence="12">Whole head</tissue>
    </source>
</reference>
<comment type="caution">
    <text evidence="12">The sequence shown here is derived from an EMBL/GenBank/DDBJ whole genome shotgun (WGS) entry which is preliminary data.</text>
</comment>
<comment type="similarity">
    <text evidence="2 9">Belongs to the G-protein coupled receptor 1 family.</text>
</comment>
<protein>
    <recommendedName>
        <fullName evidence="11">G-protein coupled receptors family 1 profile domain-containing protein</fullName>
    </recommendedName>
</protein>
<keyword evidence="3 9" id="KW-0812">Transmembrane</keyword>
<dbReference type="Pfam" id="PF00001">
    <property type="entry name" value="7tm_1"/>
    <property type="match status" value="1"/>
</dbReference>
<evidence type="ECO:0000259" key="11">
    <source>
        <dbReference type="PROSITE" id="PS50262"/>
    </source>
</evidence>
<dbReference type="Proteomes" id="UP000719412">
    <property type="component" value="Unassembled WGS sequence"/>
</dbReference>
<keyword evidence="8 9" id="KW-0807">Transducer</keyword>
<keyword evidence="7 9" id="KW-0675">Receptor</keyword>
<feature type="transmembrane region" description="Helical" evidence="10">
    <location>
        <begin position="335"/>
        <end position="353"/>
    </location>
</feature>
<accession>A0A8J6HEZ2</accession>
<feature type="transmembrane region" description="Helical" evidence="10">
    <location>
        <begin position="213"/>
        <end position="235"/>
    </location>
</feature>
<feature type="transmembrane region" description="Helical" evidence="10">
    <location>
        <begin position="294"/>
        <end position="315"/>
    </location>
</feature>
<keyword evidence="4 10" id="KW-1133">Transmembrane helix</keyword>
<evidence type="ECO:0000256" key="6">
    <source>
        <dbReference type="ARBA" id="ARBA00023136"/>
    </source>
</evidence>
<dbReference type="PROSITE" id="PS00237">
    <property type="entry name" value="G_PROTEIN_RECEP_F1_1"/>
    <property type="match status" value="1"/>
</dbReference>
<proteinExistence type="inferred from homology"/>
<dbReference type="EMBL" id="JABDTM020025719">
    <property type="protein sequence ID" value="KAH0812906.1"/>
    <property type="molecule type" value="Genomic_DNA"/>
</dbReference>
<dbReference type="GO" id="GO:0008188">
    <property type="term" value="F:neuropeptide receptor activity"/>
    <property type="evidence" value="ECO:0007669"/>
    <property type="project" value="TreeGrafter"/>
</dbReference>
<evidence type="ECO:0000256" key="8">
    <source>
        <dbReference type="ARBA" id="ARBA00023224"/>
    </source>
</evidence>
<gene>
    <name evidence="12" type="ORF">GEV33_009885</name>
</gene>
<evidence type="ECO:0000256" key="3">
    <source>
        <dbReference type="ARBA" id="ARBA00022692"/>
    </source>
</evidence>
<feature type="transmembrane region" description="Helical" evidence="10">
    <location>
        <begin position="157"/>
        <end position="180"/>
    </location>
</feature>
<dbReference type="AlphaFoldDB" id="A0A8J6HEZ2"/>
<dbReference type="PANTHER" id="PTHR24238:SF58">
    <property type="entry name" value="FI22604P1"/>
    <property type="match status" value="1"/>
</dbReference>
<evidence type="ECO:0000256" key="5">
    <source>
        <dbReference type="ARBA" id="ARBA00023040"/>
    </source>
</evidence>
<keyword evidence="6 10" id="KW-0472">Membrane</keyword>
<evidence type="ECO:0000256" key="4">
    <source>
        <dbReference type="ARBA" id="ARBA00022989"/>
    </source>
</evidence>
<dbReference type="InterPro" id="IPR017452">
    <property type="entry name" value="GPCR_Rhodpsn_7TM"/>
</dbReference>
<dbReference type="Gene3D" id="1.20.1070.10">
    <property type="entry name" value="Rhodopsin 7-helix transmembrane proteins"/>
    <property type="match status" value="1"/>
</dbReference>
<feature type="domain" description="G-protein coupled receptors family 1 profile" evidence="11">
    <location>
        <begin position="57"/>
        <end position="350"/>
    </location>
</feature>